<feature type="coiled-coil region" evidence="1">
    <location>
        <begin position="434"/>
        <end position="468"/>
    </location>
</feature>
<dbReference type="Gene3D" id="2.60.200.20">
    <property type="match status" value="1"/>
</dbReference>
<dbReference type="CDD" id="cd22677">
    <property type="entry name" value="FHA_Kanadaptin"/>
    <property type="match status" value="1"/>
</dbReference>
<feature type="compositionally biased region" description="Acidic residues" evidence="2">
    <location>
        <begin position="568"/>
        <end position="580"/>
    </location>
</feature>
<feature type="region of interest" description="Disordered" evidence="2">
    <location>
        <begin position="48"/>
        <end position="78"/>
    </location>
</feature>
<gene>
    <name evidence="4" type="ORF">WA026_019664</name>
</gene>
<dbReference type="InterPro" id="IPR050923">
    <property type="entry name" value="Cell_Proc_Reg/RNA_Proc"/>
</dbReference>
<keyword evidence="1" id="KW-0175">Coiled coil</keyword>
<organism evidence="4 5">
    <name type="scientific">Henosepilachna vigintioctopunctata</name>
    <dbReference type="NCBI Taxonomy" id="420089"/>
    <lineage>
        <taxon>Eukaryota</taxon>
        <taxon>Metazoa</taxon>
        <taxon>Ecdysozoa</taxon>
        <taxon>Arthropoda</taxon>
        <taxon>Hexapoda</taxon>
        <taxon>Insecta</taxon>
        <taxon>Pterygota</taxon>
        <taxon>Neoptera</taxon>
        <taxon>Endopterygota</taxon>
        <taxon>Coleoptera</taxon>
        <taxon>Polyphaga</taxon>
        <taxon>Cucujiformia</taxon>
        <taxon>Coccinelloidea</taxon>
        <taxon>Coccinellidae</taxon>
        <taxon>Epilachninae</taxon>
        <taxon>Epilachnini</taxon>
        <taxon>Henosepilachna</taxon>
    </lineage>
</organism>
<feature type="region of interest" description="Disordered" evidence="2">
    <location>
        <begin position="255"/>
        <end position="287"/>
    </location>
</feature>
<sequence>MEQEELECKDESMKVEQETAIPKENDTLRNTSFKKPILVGKIGRLPKKVDTSESKTKDNPQTIELTKETGYNQDDNSKKNMNVSAVHNNADSIQYIEPTWSGVPKMEYNFEVLKDGVVIDTINLINKPYWVFGRLANCDIAMQHPTISRYHCVIQYRCEASEEYETGFYIYDLGSTHGTFLNKNKVKPKVYVRIQVGHMLKLGCSTRSYLLNGPEEDKESESELSVSELKQKRQELITMMEDEKRRKLELIQKEEEERQKEKEERLKREEERGIDWGMGEDADEETDLSENPFAQTMNEELYLDDPKKTLRGYFEREGLELEYDCSEQGMGQFLCKVELPIDDERGRSIYAEVLHKGKKKEAVVQCALEACRILDRHGLLRKAIHESRKRKVKDWAENDYYDSDDDTFLDRTGAIEKKREKRMSANIPLKAETYESLLEREQKLHLSIREVENQLTESQKQISCINNSVAEEDSLDAFMKNLKDSKPDKSTISKLKNELAKLKLEHAKVIKLVNVVRPASLPPLIPQYASDINKTNNAKSKVMPIFGKRRKIPVSVSHTNTSNCDKFEENEEEEVNDDEQNQQKLSDPQKIVTNPLHPTHVPEIKQTKDEKNNLSEIEGGDDITQGEKNIRTESTVCFDQSLIDHCQGLLEELPIKFKHITSMISQKKWSFSQEKQNLIVMMTEKANHMMNEMNGMINEKMEVETVTEKLSGAEKAPVILVDSIDHGKSKKKNQRRIQQRLEKFEQDKQKGYMEDAQKEDYNMWLPPADQKGDGRTKLNDKYGY</sequence>
<evidence type="ECO:0000313" key="4">
    <source>
        <dbReference type="EMBL" id="KAK9882145.1"/>
    </source>
</evidence>
<dbReference type="InterPro" id="IPR000253">
    <property type="entry name" value="FHA_dom"/>
</dbReference>
<dbReference type="SMART" id="SM00240">
    <property type="entry name" value="FHA"/>
    <property type="match status" value="1"/>
</dbReference>
<dbReference type="EMBL" id="JARQZJ010000073">
    <property type="protein sequence ID" value="KAK9882145.1"/>
    <property type="molecule type" value="Genomic_DNA"/>
</dbReference>
<feature type="compositionally biased region" description="Polar residues" evidence="2">
    <location>
        <begin position="59"/>
        <end position="78"/>
    </location>
</feature>
<dbReference type="Proteomes" id="UP001431783">
    <property type="component" value="Unassembled WGS sequence"/>
</dbReference>
<feature type="region of interest" description="Disordered" evidence="2">
    <location>
        <begin position="557"/>
        <end position="596"/>
    </location>
</feature>
<evidence type="ECO:0000256" key="1">
    <source>
        <dbReference type="SAM" id="Coils"/>
    </source>
</evidence>
<name>A0AAW1UI06_9CUCU</name>
<dbReference type="FunFam" id="2.60.200.20:FF:000054">
    <property type="entry name" value="Putative coiled-coil proteincoiled-coil protein"/>
    <property type="match status" value="1"/>
</dbReference>
<proteinExistence type="predicted"/>
<feature type="compositionally biased region" description="Basic and acidic residues" evidence="2">
    <location>
        <begin position="770"/>
        <end position="784"/>
    </location>
</feature>
<feature type="compositionally biased region" description="Basic and acidic residues" evidence="2">
    <location>
        <begin position="255"/>
        <end position="274"/>
    </location>
</feature>
<feature type="region of interest" description="Disordered" evidence="2">
    <location>
        <begin position="740"/>
        <end position="784"/>
    </location>
</feature>
<comment type="caution">
    <text evidence="4">The sequence shown here is derived from an EMBL/GenBank/DDBJ whole genome shotgun (WGS) entry which is preliminary data.</text>
</comment>
<feature type="compositionally biased region" description="Basic and acidic residues" evidence="2">
    <location>
        <begin position="740"/>
        <end position="761"/>
    </location>
</feature>
<feature type="domain" description="FHA" evidence="3">
    <location>
        <begin position="130"/>
        <end position="186"/>
    </location>
</feature>
<dbReference type="Pfam" id="PF00498">
    <property type="entry name" value="FHA"/>
    <property type="match status" value="1"/>
</dbReference>
<dbReference type="AlphaFoldDB" id="A0AAW1UI06"/>
<feature type="region of interest" description="Disordered" evidence="2">
    <location>
        <begin position="1"/>
        <end position="28"/>
    </location>
</feature>
<evidence type="ECO:0000259" key="3">
    <source>
        <dbReference type="PROSITE" id="PS50006"/>
    </source>
</evidence>
<feature type="compositionally biased region" description="Basic and acidic residues" evidence="2">
    <location>
        <begin position="9"/>
        <end position="27"/>
    </location>
</feature>
<dbReference type="CDD" id="cd19856">
    <property type="entry name" value="DSRM_Kanadaptin"/>
    <property type="match status" value="1"/>
</dbReference>
<feature type="compositionally biased region" description="Basic and acidic residues" evidence="2">
    <location>
        <begin position="48"/>
        <end position="58"/>
    </location>
</feature>
<protein>
    <recommendedName>
        <fullName evidence="3">FHA domain-containing protein</fullName>
    </recommendedName>
</protein>
<reference evidence="4 5" key="1">
    <citation type="submission" date="2023-03" db="EMBL/GenBank/DDBJ databases">
        <title>Genome insight into feeding habits of ladybird beetles.</title>
        <authorList>
            <person name="Li H.-S."/>
            <person name="Huang Y.-H."/>
            <person name="Pang H."/>
        </authorList>
    </citation>
    <scope>NUCLEOTIDE SEQUENCE [LARGE SCALE GENOMIC DNA]</scope>
    <source>
        <strain evidence="4">SYSU_2023b</strain>
        <tissue evidence="4">Whole body</tissue>
    </source>
</reference>
<evidence type="ECO:0000256" key="2">
    <source>
        <dbReference type="SAM" id="MobiDB-lite"/>
    </source>
</evidence>
<dbReference type="PANTHER" id="PTHR23308">
    <property type="entry name" value="NUCLEAR INHIBITOR OF PROTEIN PHOSPHATASE-1"/>
    <property type="match status" value="1"/>
</dbReference>
<dbReference type="SUPFAM" id="SSF49879">
    <property type="entry name" value="SMAD/FHA domain"/>
    <property type="match status" value="1"/>
</dbReference>
<dbReference type="InterPro" id="IPR008984">
    <property type="entry name" value="SMAD_FHA_dom_sf"/>
</dbReference>
<accession>A0AAW1UI06</accession>
<dbReference type="PROSITE" id="PS50006">
    <property type="entry name" value="FHA_DOMAIN"/>
    <property type="match status" value="1"/>
</dbReference>
<feature type="compositionally biased region" description="Acidic residues" evidence="2">
    <location>
        <begin position="278"/>
        <end position="287"/>
    </location>
</feature>
<evidence type="ECO:0000313" key="5">
    <source>
        <dbReference type="Proteomes" id="UP001431783"/>
    </source>
</evidence>
<keyword evidence="5" id="KW-1185">Reference proteome</keyword>